<evidence type="ECO:0000313" key="4">
    <source>
        <dbReference type="Proteomes" id="UP000000787"/>
    </source>
</evidence>
<dbReference type="CAZy" id="GT4">
    <property type="family name" value="Glycosyltransferase Family 4"/>
</dbReference>
<keyword evidence="4" id="KW-1185">Reference proteome</keyword>
<reference evidence="3 4" key="1">
    <citation type="journal article" date="2011" name="Stand. Genomic Sci.">
        <title>Complete genome sequence of the filamentous gliding predatory bacterium Herpetosiphon aurantiacus type strain (114-95(T)).</title>
        <authorList>
            <person name="Kiss H."/>
            <person name="Nett M."/>
            <person name="Domin N."/>
            <person name="Martin K."/>
            <person name="Maresca J.A."/>
            <person name="Copeland A."/>
            <person name="Lapidus A."/>
            <person name="Lucas S."/>
            <person name="Berry K.W."/>
            <person name="Glavina Del Rio T."/>
            <person name="Dalin E."/>
            <person name="Tice H."/>
            <person name="Pitluck S."/>
            <person name="Richardson P."/>
            <person name="Bruce D."/>
            <person name="Goodwin L."/>
            <person name="Han C."/>
            <person name="Detter J.C."/>
            <person name="Schmutz J."/>
            <person name="Brettin T."/>
            <person name="Land M."/>
            <person name="Hauser L."/>
            <person name="Kyrpides N.C."/>
            <person name="Ivanova N."/>
            <person name="Goker M."/>
            <person name="Woyke T."/>
            <person name="Klenk H.P."/>
            <person name="Bryant D.A."/>
        </authorList>
    </citation>
    <scope>NUCLEOTIDE SEQUENCE [LARGE SCALE GENOMIC DNA]</scope>
    <source>
        <strain evidence="4">ATCC 23779 / DSM 785 / 114-95</strain>
    </source>
</reference>
<dbReference type="eggNOG" id="COG0438">
    <property type="taxonomic scope" value="Bacteria"/>
</dbReference>
<gene>
    <name evidence="3" type="ordered locus">Haur_4271</name>
</gene>
<dbReference type="InterPro" id="IPR050194">
    <property type="entry name" value="Glycosyltransferase_grp1"/>
</dbReference>
<dbReference type="SUPFAM" id="SSF53756">
    <property type="entry name" value="UDP-Glycosyltransferase/glycogen phosphorylase"/>
    <property type="match status" value="1"/>
</dbReference>
<name>A9AY21_HERA2</name>
<dbReference type="PANTHER" id="PTHR45947:SF3">
    <property type="entry name" value="SULFOQUINOVOSYL TRANSFERASE SQD2"/>
    <property type="match status" value="1"/>
</dbReference>
<proteinExistence type="predicted"/>
<evidence type="ECO:0000259" key="1">
    <source>
        <dbReference type="Pfam" id="PF00534"/>
    </source>
</evidence>
<dbReference type="STRING" id="316274.Haur_4271"/>
<dbReference type="InterPro" id="IPR028098">
    <property type="entry name" value="Glyco_trans_4-like_N"/>
</dbReference>
<organism evidence="3 4">
    <name type="scientific">Herpetosiphon aurantiacus (strain ATCC 23779 / DSM 785 / 114-95)</name>
    <dbReference type="NCBI Taxonomy" id="316274"/>
    <lineage>
        <taxon>Bacteria</taxon>
        <taxon>Bacillati</taxon>
        <taxon>Chloroflexota</taxon>
        <taxon>Chloroflexia</taxon>
        <taxon>Herpetosiphonales</taxon>
        <taxon>Herpetosiphonaceae</taxon>
        <taxon>Herpetosiphon</taxon>
    </lineage>
</organism>
<feature type="domain" description="Glycosyltransferase subfamily 4-like N-terminal" evidence="2">
    <location>
        <begin position="14"/>
        <end position="171"/>
    </location>
</feature>
<protein>
    <submittedName>
        <fullName evidence="3">Glycosyl transferase group 1</fullName>
    </submittedName>
</protein>
<evidence type="ECO:0000313" key="3">
    <source>
        <dbReference type="EMBL" id="ABX06903.1"/>
    </source>
</evidence>
<dbReference type="GO" id="GO:0016757">
    <property type="term" value="F:glycosyltransferase activity"/>
    <property type="evidence" value="ECO:0007669"/>
    <property type="project" value="InterPro"/>
</dbReference>
<dbReference type="InParanoid" id="A9AY21"/>
<dbReference type="AlphaFoldDB" id="A9AY21"/>
<dbReference type="Gene3D" id="3.40.50.2000">
    <property type="entry name" value="Glycogen Phosphorylase B"/>
    <property type="match status" value="2"/>
</dbReference>
<dbReference type="CDD" id="cd03801">
    <property type="entry name" value="GT4_PimA-like"/>
    <property type="match status" value="1"/>
</dbReference>
<dbReference type="KEGG" id="hau:Haur_4271"/>
<dbReference type="InterPro" id="IPR001296">
    <property type="entry name" value="Glyco_trans_1"/>
</dbReference>
<keyword evidence="3" id="KW-0808">Transferase</keyword>
<dbReference type="Pfam" id="PF13439">
    <property type="entry name" value="Glyco_transf_4"/>
    <property type="match status" value="1"/>
</dbReference>
<evidence type="ECO:0000259" key="2">
    <source>
        <dbReference type="Pfam" id="PF13439"/>
    </source>
</evidence>
<accession>A9AY21</accession>
<dbReference type="BioCyc" id="HAUR316274:GHYA-4323-MONOMER"/>
<feature type="domain" description="Glycosyl transferase family 1" evidence="1">
    <location>
        <begin position="191"/>
        <end position="345"/>
    </location>
</feature>
<dbReference type="HOGENOM" id="CLU_009583_2_5_0"/>
<dbReference type="Proteomes" id="UP000000787">
    <property type="component" value="Chromosome"/>
</dbReference>
<dbReference type="Pfam" id="PF00534">
    <property type="entry name" value="Glycos_transf_1"/>
    <property type="match status" value="1"/>
</dbReference>
<sequence length="369" mass="41107">MHIIHYNLTTTSKVGGVESFVWELAQQQVRLGHRVTIVGGQGPIQRPNQGLRVLKFPFIDRARLAWGPLRRAYAWRKLAERLSLLPRAWPILKTADLVHIHKPYDLVVAPLLKRHGIPTAYHGHGEDFFRGDVQLMQSAAVLLSCSSYNAQTLQQHYGRTASVVYNGVDVEHFRPLALDPALRQAIAGDAQWLLMHPGRMMPWKGQRDAISALSLLDHTYHLAFLGDGETRQALADYAQQLGIAERVHFLGTIAHSELPRYLACADLVLGTSYTSETFGMALAEAQACGRPVIASSWRGYDDVVQAGSTGERFIAQNSADLARVISQLCHDSAYREQLARAGRQRVQQLFPWSAVAERVEVVYEGLVSC</sequence>
<dbReference type="EMBL" id="CP000875">
    <property type="protein sequence ID" value="ABX06903.1"/>
    <property type="molecule type" value="Genomic_DNA"/>
</dbReference>
<dbReference type="PANTHER" id="PTHR45947">
    <property type="entry name" value="SULFOQUINOVOSYL TRANSFERASE SQD2"/>
    <property type="match status" value="1"/>
</dbReference>